<evidence type="ECO:0000313" key="7">
    <source>
        <dbReference type="EMBL" id="QSE96169.1"/>
    </source>
</evidence>
<dbReference type="AlphaFoldDB" id="A0A974WEJ7"/>
<dbReference type="RefSeq" id="WP_205720683.1">
    <property type="nucleotide sequence ID" value="NZ_CP070608.1"/>
</dbReference>
<dbReference type="Pfam" id="PF08281">
    <property type="entry name" value="Sigma70_r4_2"/>
    <property type="match status" value="1"/>
</dbReference>
<dbReference type="Gene3D" id="1.10.1740.10">
    <property type="match status" value="1"/>
</dbReference>
<dbReference type="InterPro" id="IPR013249">
    <property type="entry name" value="RNA_pol_sigma70_r4_t2"/>
</dbReference>
<proteinExistence type="inferred from homology"/>
<evidence type="ECO:0000256" key="3">
    <source>
        <dbReference type="ARBA" id="ARBA00023082"/>
    </source>
</evidence>
<evidence type="ECO:0000259" key="6">
    <source>
        <dbReference type="Pfam" id="PF08281"/>
    </source>
</evidence>
<organism evidence="7 8">
    <name type="scientific">Fulvivirga lutea</name>
    <dbReference type="NCBI Taxonomy" id="2810512"/>
    <lineage>
        <taxon>Bacteria</taxon>
        <taxon>Pseudomonadati</taxon>
        <taxon>Bacteroidota</taxon>
        <taxon>Cytophagia</taxon>
        <taxon>Cytophagales</taxon>
        <taxon>Fulvivirgaceae</taxon>
        <taxon>Fulvivirga</taxon>
    </lineage>
</organism>
<reference evidence="7" key="1">
    <citation type="submission" date="2021-02" db="EMBL/GenBank/DDBJ databases">
        <title>Fulvivirga sp. S481 isolated from sea water.</title>
        <authorList>
            <person name="Bae S.S."/>
            <person name="Baek K."/>
        </authorList>
    </citation>
    <scope>NUCLEOTIDE SEQUENCE</scope>
    <source>
        <strain evidence="7">S481</strain>
    </source>
</reference>
<protein>
    <submittedName>
        <fullName evidence="7">RNA polymerase sigma-70 factor</fullName>
    </submittedName>
</protein>
<dbReference type="PANTHER" id="PTHR43133">
    <property type="entry name" value="RNA POLYMERASE ECF-TYPE SIGMA FACTO"/>
    <property type="match status" value="1"/>
</dbReference>
<gene>
    <name evidence="7" type="ORF">JR347_11150</name>
</gene>
<dbReference type="SUPFAM" id="SSF88946">
    <property type="entry name" value="Sigma2 domain of RNA polymerase sigma factors"/>
    <property type="match status" value="1"/>
</dbReference>
<evidence type="ECO:0000256" key="4">
    <source>
        <dbReference type="ARBA" id="ARBA00023163"/>
    </source>
</evidence>
<keyword evidence="2" id="KW-0805">Transcription regulation</keyword>
<accession>A0A974WEJ7</accession>
<dbReference type="InterPro" id="IPR039425">
    <property type="entry name" value="RNA_pol_sigma-70-like"/>
</dbReference>
<feature type="domain" description="RNA polymerase sigma factor 70 region 4 type 2" evidence="6">
    <location>
        <begin position="121"/>
        <end position="170"/>
    </location>
</feature>
<dbReference type="InterPro" id="IPR007627">
    <property type="entry name" value="RNA_pol_sigma70_r2"/>
</dbReference>
<dbReference type="InterPro" id="IPR013324">
    <property type="entry name" value="RNA_pol_sigma_r3/r4-like"/>
</dbReference>
<name>A0A974WEJ7_9BACT</name>
<dbReference type="GO" id="GO:0003677">
    <property type="term" value="F:DNA binding"/>
    <property type="evidence" value="ECO:0007669"/>
    <property type="project" value="InterPro"/>
</dbReference>
<dbReference type="InterPro" id="IPR013325">
    <property type="entry name" value="RNA_pol_sigma_r2"/>
</dbReference>
<dbReference type="InterPro" id="IPR014284">
    <property type="entry name" value="RNA_pol_sigma-70_dom"/>
</dbReference>
<keyword evidence="3" id="KW-0731">Sigma factor</keyword>
<dbReference type="GO" id="GO:0016987">
    <property type="term" value="F:sigma factor activity"/>
    <property type="evidence" value="ECO:0007669"/>
    <property type="project" value="UniProtKB-KW"/>
</dbReference>
<comment type="similarity">
    <text evidence="1">Belongs to the sigma-70 factor family. ECF subfamily.</text>
</comment>
<dbReference type="InterPro" id="IPR014327">
    <property type="entry name" value="RNA_pol_sigma70_bacteroid"/>
</dbReference>
<keyword evidence="4" id="KW-0804">Transcription</keyword>
<dbReference type="NCBIfam" id="TIGR02985">
    <property type="entry name" value="Sig70_bacteroi1"/>
    <property type="match status" value="1"/>
</dbReference>
<dbReference type="Gene3D" id="1.10.10.10">
    <property type="entry name" value="Winged helix-like DNA-binding domain superfamily/Winged helix DNA-binding domain"/>
    <property type="match status" value="1"/>
</dbReference>
<keyword evidence="8" id="KW-1185">Reference proteome</keyword>
<feature type="domain" description="RNA polymerase sigma-70 region 2" evidence="5">
    <location>
        <begin position="27"/>
        <end position="88"/>
    </location>
</feature>
<evidence type="ECO:0000256" key="2">
    <source>
        <dbReference type="ARBA" id="ARBA00023015"/>
    </source>
</evidence>
<dbReference type="SUPFAM" id="SSF88659">
    <property type="entry name" value="Sigma3 and sigma4 domains of RNA polymerase sigma factors"/>
    <property type="match status" value="1"/>
</dbReference>
<dbReference type="Proteomes" id="UP000662783">
    <property type="component" value="Chromosome"/>
</dbReference>
<dbReference type="PANTHER" id="PTHR43133:SF46">
    <property type="entry name" value="RNA POLYMERASE SIGMA-70 FACTOR ECF SUBFAMILY"/>
    <property type="match status" value="1"/>
</dbReference>
<dbReference type="NCBIfam" id="TIGR02937">
    <property type="entry name" value="sigma70-ECF"/>
    <property type="match status" value="1"/>
</dbReference>
<dbReference type="Pfam" id="PF04542">
    <property type="entry name" value="Sigma70_r2"/>
    <property type="match status" value="1"/>
</dbReference>
<sequence length="184" mass="21648">MTSQESYRLFQQMKADDKKAFETLFYTYYEEMCQFSYRIIRCKQTVEELVSDVFYTIWKNRNSLNIEDVGAYLYVSVKNESIRFLKKEIRFSGNFSQANELIADSSTPETNLLFSELQESYDNAYNNLSGQPKKVYYLHKSCNKSYKEISAELNLSVKTVENHMASALRQIRESLASYRLDNVK</sequence>
<dbReference type="InterPro" id="IPR036388">
    <property type="entry name" value="WH-like_DNA-bd_sf"/>
</dbReference>
<dbReference type="KEGG" id="fuv:JR347_11150"/>
<evidence type="ECO:0000259" key="5">
    <source>
        <dbReference type="Pfam" id="PF04542"/>
    </source>
</evidence>
<dbReference type="GO" id="GO:0006352">
    <property type="term" value="P:DNA-templated transcription initiation"/>
    <property type="evidence" value="ECO:0007669"/>
    <property type="project" value="InterPro"/>
</dbReference>
<evidence type="ECO:0000313" key="8">
    <source>
        <dbReference type="Proteomes" id="UP000662783"/>
    </source>
</evidence>
<evidence type="ECO:0000256" key="1">
    <source>
        <dbReference type="ARBA" id="ARBA00010641"/>
    </source>
</evidence>
<dbReference type="EMBL" id="CP070608">
    <property type="protein sequence ID" value="QSE96169.1"/>
    <property type="molecule type" value="Genomic_DNA"/>
</dbReference>